<evidence type="ECO:0000256" key="1">
    <source>
        <dbReference type="ARBA" id="ARBA00011073"/>
    </source>
</evidence>
<dbReference type="SUPFAM" id="SSF54897">
    <property type="entry name" value="Protease propeptides/inhibitors"/>
    <property type="match status" value="1"/>
</dbReference>
<dbReference type="AlphaFoldDB" id="A0A4W6CZX6"/>
<feature type="chain" id="PRO_5021404437" evidence="13">
    <location>
        <begin position="18"/>
        <end position="868"/>
    </location>
</feature>
<reference evidence="15" key="2">
    <citation type="submission" date="2025-08" db="UniProtKB">
        <authorList>
            <consortium name="Ensembl"/>
        </authorList>
    </citation>
    <scope>IDENTIFICATION</scope>
</reference>
<dbReference type="PANTHER" id="PTHR42884:SF8">
    <property type="entry name" value="PROPROTEIN CONVERTASE SUBTILISIN_KEXIN TYPE 6"/>
    <property type="match status" value="1"/>
</dbReference>
<evidence type="ECO:0000256" key="5">
    <source>
        <dbReference type="ARBA" id="ARBA00022737"/>
    </source>
</evidence>
<evidence type="ECO:0000256" key="6">
    <source>
        <dbReference type="ARBA" id="ARBA00022801"/>
    </source>
</evidence>
<dbReference type="PROSITE" id="PS00136">
    <property type="entry name" value="SUBTILASE_ASP"/>
    <property type="match status" value="1"/>
</dbReference>
<feature type="active site" description="Charge relay system" evidence="10 11">
    <location>
        <position position="161"/>
    </location>
</feature>
<dbReference type="InterPro" id="IPR036852">
    <property type="entry name" value="Peptidase_S8/S53_dom_sf"/>
</dbReference>
<dbReference type="Gene3D" id="2.10.220.10">
    <property type="entry name" value="Hormone Receptor, Insulin-like Growth Factor Receptor 1, Chain A, domain 2"/>
    <property type="match status" value="3"/>
</dbReference>
<dbReference type="InterPro" id="IPR032778">
    <property type="entry name" value="GF_recep_IV"/>
</dbReference>
<evidence type="ECO:0000259" key="14">
    <source>
        <dbReference type="PROSITE" id="PS51829"/>
    </source>
</evidence>
<evidence type="ECO:0000256" key="4">
    <source>
        <dbReference type="ARBA" id="ARBA00022729"/>
    </source>
</evidence>
<dbReference type="PANTHER" id="PTHR42884">
    <property type="entry name" value="PROPROTEIN CONVERTASE SUBTILISIN/KEXIN-RELATED"/>
    <property type="match status" value="1"/>
</dbReference>
<evidence type="ECO:0000313" key="15">
    <source>
        <dbReference type="Ensembl" id="ENSLCAP00010017985.1"/>
    </source>
</evidence>
<dbReference type="GO" id="GO:0016486">
    <property type="term" value="P:peptide hormone processing"/>
    <property type="evidence" value="ECO:0007669"/>
    <property type="project" value="TreeGrafter"/>
</dbReference>
<dbReference type="InterPro" id="IPR000209">
    <property type="entry name" value="Peptidase_S8/S53_dom"/>
</dbReference>
<dbReference type="Pfam" id="PF01483">
    <property type="entry name" value="P_proprotein"/>
    <property type="match status" value="1"/>
</dbReference>
<keyword evidence="5" id="KW-0677">Repeat</keyword>
<dbReference type="InterPro" id="IPR032815">
    <property type="entry name" value="S8_pro-domain"/>
</dbReference>
<evidence type="ECO:0000256" key="11">
    <source>
        <dbReference type="PROSITE-ProRule" id="PRU01240"/>
    </source>
</evidence>
<dbReference type="GeneTree" id="ENSGT00940000159506"/>
<protein>
    <submittedName>
        <fullName evidence="15">Proprotein convertase subtilisin/kexin type 6</fullName>
    </submittedName>
</protein>
<dbReference type="InterPro" id="IPR008979">
    <property type="entry name" value="Galactose-bd-like_sf"/>
</dbReference>
<dbReference type="GO" id="GO:0009986">
    <property type="term" value="C:cell surface"/>
    <property type="evidence" value="ECO:0007669"/>
    <property type="project" value="TreeGrafter"/>
</dbReference>
<feature type="active site" description="Charge relay system" evidence="10 11">
    <location>
        <position position="196"/>
    </location>
</feature>
<keyword evidence="3" id="KW-0165">Cleavage on pair of basic residues</keyword>
<dbReference type="GO" id="GO:0016020">
    <property type="term" value="C:membrane"/>
    <property type="evidence" value="ECO:0007669"/>
    <property type="project" value="TreeGrafter"/>
</dbReference>
<dbReference type="Pfam" id="PF00082">
    <property type="entry name" value="Peptidase_S8"/>
    <property type="match status" value="1"/>
</dbReference>
<dbReference type="InterPro" id="IPR034182">
    <property type="entry name" value="Kexin/furin"/>
</dbReference>
<dbReference type="InterPro" id="IPR002884">
    <property type="entry name" value="P_dom"/>
</dbReference>
<dbReference type="FunFam" id="3.40.50.200:FF:000002">
    <property type="entry name" value="Proprotein convertase subtilisin/kexin type 5"/>
    <property type="match status" value="1"/>
</dbReference>
<name>A0A4W6CZX6_LATCA</name>
<keyword evidence="2 11" id="KW-0645">Protease</keyword>
<dbReference type="PROSITE" id="PS51892">
    <property type="entry name" value="SUBTILASE"/>
    <property type="match status" value="1"/>
</dbReference>
<dbReference type="GO" id="GO:0004252">
    <property type="term" value="F:serine-type endopeptidase activity"/>
    <property type="evidence" value="ECO:0007669"/>
    <property type="project" value="UniProtKB-UniRule"/>
</dbReference>
<evidence type="ECO:0000256" key="8">
    <source>
        <dbReference type="ARBA" id="ARBA00023145"/>
    </source>
</evidence>
<evidence type="ECO:0000256" key="9">
    <source>
        <dbReference type="ARBA" id="ARBA00023180"/>
    </source>
</evidence>
<dbReference type="Gene3D" id="3.40.50.200">
    <property type="entry name" value="Peptidase S8/S53 domain"/>
    <property type="match status" value="1"/>
</dbReference>
<keyword evidence="9" id="KW-0325">Glycoprotein</keyword>
<dbReference type="PRINTS" id="PR00723">
    <property type="entry name" value="SUBTILISIN"/>
</dbReference>
<dbReference type="CDD" id="cd04059">
    <property type="entry name" value="Peptidases_S8_Protein_convertases_Kexins_Furin-like"/>
    <property type="match status" value="1"/>
</dbReference>
<proteinExistence type="inferred from homology"/>
<keyword evidence="16" id="KW-1185">Reference proteome</keyword>
<dbReference type="InterPro" id="IPR023828">
    <property type="entry name" value="Peptidase_S8_Ser-AS"/>
</dbReference>
<dbReference type="Pfam" id="PF16470">
    <property type="entry name" value="S8_pro-domain"/>
    <property type="match status" value="1"/>
</dbReference>
<gene>
    <name evidence="15" type="primary">PCSK6</name>
</gene>
<dbReference type="SUPFAM" id="SSF49785">
    <property type="entry name" value="Galactose-binding domain-like"/>
    <property type="match status" value="1"/>
</dbReference>
<dbReference type="SUPFAM" id="SSF52743">
    <property type="entry name" value="Subtilisin-like"/>
    <property type="match status" value="1"/>
</dbReference>
<dbReference type="InterPro" id="IPR038466">
    <property type="entry name" value="S8_pro-domain_sf"/>
</dbReference>
<dbReference type="InterPro" id="IPR023827">
    <property type="entry name" value="Peptidase_S8_Asp-AS"/>
</dbReference>
<keyword evidence="6 11" id="KW-0378">Hydrolase</keyword>
<dbReference type="Gene3D" id="2.60.120.260">
    <property type="entry name" value="Galactose-binding domain-like"/>
    <property type="match status" value="1"/>
</dbReference>
<evidence type="ECO:0000256" key="2">
    <source>
        <dbReference type="ARBA" id="ARBA00022670"/>
    </source>
</evidence>
<dbReference type="Proteomes" id="UP000314980">
    <property type="component" value="Unassembled WGS sequence"/>
</dbReference>
<accession>A0A4W6CZX6</accession>
<dbReference type="SMART" id="SM00261">
    <property type="entry name" value="FU"/>
    <property type="match status" value="4"/>
</dbReference>
<dbReference type="Pfam" id="PF14843">
    <property type="entry name" value="GF_recep_IV"/>
    <property type="match status" value="1"/>
</dbReference>
<evidence type="ECO:0000256" key="10">
    <source>
        <dbReference type="PIRSR" id="PIRSR615500-1"/>
    </source>
</evidence>
<evidence type="ECO:0000256" key="3">
    <source>
        <dbReference type="ARBA" id="ARBA00022685"/>
    </source>
</evidence>
<feature type="active site" description="Charge relay system" evidence="10 11">
    <location>
        <position position="370"/>
    </location>
</feature>
<dbReference type="Gene3D" id="3.30.70.850">
    <property type="entry name" value="Peptidase S8, pro-domain"/>
    <property type="match status" value="1"/>
</dbReference>
<sequence>MTLFLLSILFTVEVSQSVVRGHGAFYTNHWAVRISGGPEHADQVAAKYGYLNLGQIGSLEDHYHFHHSRVVRRAVYSLKGPHSFIHMDPKVDWAQQQIVKPRVKRYAQSDANFIHFNDPKWSNMWYIHCNDKTSRCRSEMNILSAWQRGYTGKNVVVTILDDGIERNHPDLAQNYVYHSCMSGCNFCVCPLFTCRHGTRCAGEVAAVANNSHCIVGIAYNAHIGGIRMLDGDVTDIVEAKSLGIRPDYIDIYSASWGPKDDGKTVDGPGPLTKQTFERGIKKGRKGLGSIFVWASGNGGRQGDHCSCDGYTSSIYTISISSTTENGNKPWYLEACSSIIATTYSSGEFNERKIVTTDLRQRCTDGHTGTSVSAPIVAGIIALALEANLLLTWRDVQYLLVKTSRPVHLKADDWKTNAAGHRVSHLYGFGLVDAEAMVLEATKWRTVPPQHTCTQIAERRTRYIPAGQSLNSSITTSGCSEEPEQFVDYLEHVVVKVLIVHPRRGDLEINVISPSGTKSQLLAKRLFDNSNEGFRDWEFMTVHFWGERAQGTWTLEIIDSPSKPRNPEVLGNLKQWTLILYGTSQNPYQPYRTQHSRSRMLEIPTPEELLEEPELQEEEDECKDYSGGIDRNQYVVHQGPCHSECGDQGCDGPDADHCLNCVHFSSGSLRSGRTCVSHCPLGHYEDIASRRCRRCYKGCERCVGQSAGDCLSCRRGLYLNILNSSCINTCPPGYFADESKQCLKCHDTCLRCLRYADRCSACSEGYSLAGMTCVPECTNGTFFHLEEMTCSPCHSSCRTCTGPGKEECIQCAEGYLQQEWRCVETCSPGYYSGEAAGVPHKMLTEIWYLCQKDFQKNGSLHHFKMFFSQ</sequence>
<reference evidence="16" key="1">
    <citation type="submission" date="2015-09" db="EMBL/GenBank/DDBJ databases">
        <authorList>
            <person name="Sai Rama Sridatta P."/>
        </authorList>
    </citation>
    <scope>NUCLEOTIDE SEQUENCE [LARGE SCALE GENOMIC DNA]</scope>
</reference>
<keyword evidence="4 13" id="KW-0732">Signal</keyword>
<evidence type="ECO:0000256" key="7">
    <source>
        <dbReference type="ARBA" id="ARBA00022825"/>
    </source>
</evidence>
<feature type="signal peptide" evidence="13">
    <location>
        <begin position="1"/>
        <end position="17"/>
    </location>
</feature>
<dbReference type="FunFam" id="2.60.120.260:FF:000006">
    <property type="entry name" value="Proprotein convertase subtilisin/kexin type 5"/>
    <property type="match status" value="1"/>
</dbReference>
<evidence type="ECO:0000313" key="16">
    <source>
        <dbReference type="Proteomes" id="UP000314980"/>
    </source>
</evidence>
<dbReference type="InterPro" id="IPR006212">
    <property type="entry name" value="Furin_repeat"/>
</dbReference>
<feature type="domain" description="P/Homo B" evidence="14">
    <location>
        <begin position="445"/>
        <end position="585"/>
    </location>
</feature>
<organism evidence="15 16">
    <name type="scientific">Lates calcarifer</name>
    <name type="common">Barramundi</name>
    <name type="synonym">Holocentrus calcarifer</name>
    <dbReference type="NCBI Taxonomy" id="8187"/>
    <lineage>
        <taxon>Eukaryota</taxon>
        <taxon>Metazoa</taxon>
        <taxon>Chordata</taxon>
        <taxon>Craniata</taxon>
        <taxon>Vertebrata</taxon>
        <taxon>Euteleostomi</taxon>
        <taxon>Actinopterygii</taxon>
        <taxon>Neopterygii</taxon>
        <taxon>Teleostei</taxon>
        <taxon>Neoteleostei</taxon>
        <taxon>Acanthomorphata</taxon>
        <taxon>Carangaria</taxon>
        <taxon>Carangaria incertae sedis</taxon>
        <taxon>Centropomidae</taxon>
        <taxon>Lates</taxon>
    </lineage>
</organism>
<dbReference type="PROSITE" id="PS51829">
    <property type="entry name" value="P_HOMO_B"/>
    <property type="match status" value="1"/>
</dbReference>
<reference evidence="15" key="3">
    <citation type="submission" date="2025-09" db="UniProtKB">
        <authorList>
            <consortium name="Ensembl"/>
        </authorList>
    </citation>
    <scope>IDENTIFICATION</scope>
</reference>
<dbReference type="Ensembl" id="ENSLCAT00010018384.1">
    <property type="protein sequence ID" value="ENSLCAP00010017985.1"/>
    <property type="gene ID" value="ENSLCAG00010008500.1"/>
</dbReference>
<dbReference type="InterPro" id="IPR022398">
    <property type="entry name" value="Peptidase_S8_His-AS"/>
</dbReference>
<keyword evidence="7 11" id="KW-0720">Serine protease</keyword>
<keyword evidence="8" id="KW-0865">Zymogen</keyword>
<dbReference type="SUPFAM" id="SSF57184">
    <property type="entry name" value="Growth factor receptor domain"/>
    <property type="match status" value="1"/>
</dbReference>
<dbReference type="PROSITE" id="PS00138">
    <property type="entry name" value="SUBTILASE_SER"/>
    <property type="match status" value="1"/>
</dbReference>
<evidence type="ECO:0000256" key="12">
    <source>
        <dbReference type="RuleBase" id="RU003355"/>
    </source>
</evidence>
<dbReference type="PROSITE" id="PS00137">
    <property type="entry name" value="SUBTILASE_HIS"/>
    <property type="match status" value="1"/>
</dbReference>
<dbReference type="InterPro" id="IPR015500">
    <property type="entry name" value="Peptidase_S8_subtilisin-rel"/>
</dbReference>
<evidence type="ECO:0000256" key="13">
    <source>
        <dbReference type="SAM" id="SignalP"/>
    </source>
</evidence>
<dbReference type="FunFam" id="3.30.70.850:FF:000001">
    <property type="entry name" value="Proprotein convertase subtilisin/kexin type 5"/>
    <property type="match status" value="1"/>
</dbReference>
<dbReference type="InterPro" id="IPR009030">
    <property type="entry name" value="Growth_fac_rcpt_cys_sf"/>
</dbReference>
<dbReference type="CDD" id="cd00064">
    <property type="entry name" value="FU"/>
    <property type="match status" value="4"/>
</dbReference>
<dbReference type="GO" id="GO:0005615">
    <property type="term" value="C:extracellular space"/>
    <property type="evidence" value="ECO:0007669"/>
    <property type="project" value="TreeGrafter"/>
</dbReference>
<comment type="similarity">
    <text evidence="1 11 12">Belongs to the peptidase S8 family.</text>
</comment>